<dbReference type="RefSeq" id="WP_145216499.1">
    <property type="nucleotide sequence ID" value="NZ_CP036269.1"/>
</dbReference>
<dbReference type="OrthoDB" id="281559at2"/>
<keyword evidence="2" id="KW-1185">Reference proteome</keyword>
<dbReference type="Proteomes" id="UP000317171">
    <property type="component" value="Chromosome"/>
</dbReference>
<proteinExistence type="predicted"/>
<evidence type="ECO:0000313" key="1">
    <source>
        <dbReference type="EMBL" id="QDT42750.1"/>
    </source>
</evidence>
<name>A0A517RFW1_9PLAN</name>
<dbReference type="EMBL" id="CP036269">
    <property type="protein sequence ID" value="QDT42750.1"/>
    <property type="molecule type" value="Genomic_DNA"/>
</dbReference>
<dbReference type="AlphaFoldDB" id="A0A517RFW1"/>
<sequence length="101" mass="11891">MGIDLLDLVFRVEKRFEIKIPRDKVHELLNNGNTFDPPPNRWIDFRVSDFLELIEVLMAEQKPESKLNIFEGVKQDIMDCLLVEEEEVTLNAWMARDLGME</sequence>
<organism evidence="1 2">
    <name type="scientific">Gimesia alba</name>
    <dbReference type="NCBI Taxonomy" id="2527973"/>
    <lineage>
        <taxon>Bacteria</taxon>
        <taxon>Pseudomonadati</taxon>
        <taxon>Planctomycetota</taxon>
        <taxon>Planctomycetia</taxon>
        <taxon>Planctomycetales</taxon>
        <taxon>Planctomycetaceae</taxon>
        <taxon>Gimesia</taxon>
    </lineage>
</organism>
<evidence type="ECO:0000313" key="2">
    <source>
        <dbReference type="Proteomes" id="UP000317171"/>
    </source>
</evidence>
<protein>
    <submittedName>
        <fullName evidence="1">Acyl carrier protein</fullName>
    </submittedName>
</protein>
<reference evidence="1 2" key="1">
    <citation type="submission" date="2019-02" db="EMBL/GenBank/DDBJ databases">
        <title>Deep-cultivation of Planctomycetes and their phenomic and genomic characterization uncovers novel biology.</title>
        <authorList>
            <person name="Wiegand S."/>
            <person name="Jogler M."/>
            <person name="Boedeker C."/>
            <person name="Pinto D."/>
            <person name="Vollmers J."/>
            <person name="Rivas-Marin E."/>
            <person name="Kohn T."/>
            <person name="Peeters S.H."/>
            <person name="Heuer A."/>
            <person name="Rast P."/>
            <person name="Oberbeckmann S."/>
            <person name="Bunk B."/>
            <person name="Jeske O."/>
            <person name="Meyerdierks A."/>
            <person name="Storesund J.E."/>
            <person name="Kallscheuer N."/>
            <person name="Luecker S."/>
            <person name="Lage O.M."/>
            <person name="Pohl T."/>
            <person name="Merkel B.J."/>
            <person name="Hornburger P."/>
            <person name="Mueller R.-W."/>
            <person name="Bruemmer F."/>
            <person name="Labrenz M."/>
            <person name="Spormann A.M."/>
            <person name="Op den Camp H."/>
            <person name="Overmann J."/>
            <person name="Amann R."/>
            <person name="Jetten M.S.M."/>
            <person name="Mascher T."/>
            <person name="Medema M.H."/>
            <person name="Devos D.P."/>
            <person name="Kaster A.-K."/>
            <person name="Ovreas L."/>
            <person name="Rohde M."/>
            <person name="Galperin M.Y."/>
            <person name="Jogler C."/>
        </authorList>
    </citation>
    <scope>NUCLEOTIDE SEQUENCE [LARGE SCALE GENOMIC DNA]</scope>
    <source>
        <strain evidence="1 2">Pan241w</strain>
    </source>
</reference>
<gene>
    <name evidence="1" type="ORF">Pan241w_28390</name>
</gene>
<dbReference type="KEGG" id="gaz:Pan241w_28390"/>
<accession>A0A517RFW1</accession>